<gene>
    <name evidence="6" type="ORF">ACFQ1M_06105</name>
</gene>
<sequence length="389" mass="46123">MFLAFPDFNIYSTPLLILVIQGLIFAFLLFRRYLKERYIADLFIVLLLVITAYHRTTYTVGFMGWYDTFRNTKINYYLVNFGITIGPLIYFYTRSLVQPNFKFKRVHLWHFFPTLLLVIFDAVILIHDMQQPGFDDVQNGEWYLKYNMQLFPMLFEAIQYTSYLLYFAFTIQLFYNYKKKIEQFFSNTYKVELNWIRNFLAVYIFLIAYGYGQQIVEIFTDLDYKDRWWVNLFSAIAVVYLGIKAYFTDLSKLYGLTFNFSPDTVVENTPEQDFTREKKKIANFFNEEKPYLNPDITLPELAKALKMGTNELSQVINAGFKMNFNDFINKYRIAEVKESMLDPKNGHLSLLAIAYDSGFNSKATFNRVFKKFTNTSPSQYLTDQKLKTS</sequence>
<keyword evidence="4" id="KW-1133">Transmembrane helix</keyword>
<feature type="transmembrane region" description="Helical" evidence="4">
    <location>
        <begin position="37"/>
        <end position="54"/>
    </location>
</feature>
<dbReference type="PROSITE" id="PS00041">
    <property type="entry name" value="HTH_ARAC_FAMILY_1"/>
    <property type="match status" value="1"/>
</dbReference>
<keyword evidence="2" id="KW-0238">DNA-binding</keyword>
<evidence type="ECO:0000313" key="7">
    <source>
        <dbReference type="Proteomes" id="UP001596978"/>
    </source>
</evidence>
<dbReference type="PANTHER" id="PTHR43280:SF29">
    <property type="entry name" value="ARAC-FAMILY TRANSCRIPTIONAL REGULATOR"/>
    <property type="match status" value="1"/>
</dbReference>
<evidence type="ECO:0000256" key="4">
    <source>
        <dbReference type="SAM" id="Phobius"/>
    </source>
</evidence>
<evidence type="ECO:0000256" key="2">
    <source>
        <dbReference type="ARBA" id="ARBA00023125"/>
    </source>
</evidence>
<protein>
    <submittedName>
        <fullName evidence="6">Helix-turn-helix domain-containing protein</fullName>
    </submittedName>
</protein>
<feature type="transmembrane region" description="Helical" evidence="4">
    <location>
        <begin position="74"/>
        <end position="93"/>
    </location>
</feature>
<proteinExistence type="predicted"/>
<dbReference type="InterPro" id="IPR018060">
    <property type="entry name" value="HTH_AraC"/>
</dbReference>
<evidence type="ECO:0000259" key="5">
    <source>
        <dbReference type="PROSITE" id="PS01124"/>
    </source>
</evidence>
<dbReference type="EMBL" id="JBHTJH010000004">
    <property type="protein sequence ID" value="MFD0861772.1"/>
    <property type="molecule type" value="Genomic_DNA"/>
</dbReference>
<comment type="caution">
    <text evidence="6">The sequence shown here is derived from an EMBL/GenBank/DDBJ whole genome shotgun (WGS) entry which is preliminary data.</text>
</comment>
<name>A0ABW3CXF9_9FLAO</name>
<dbReference type="RefSeq" id="WP_386405417.1">
    <property type="nucleotide sequence ID" value="NZ_JBHTJH010000004.1"/>
</dbReference>
<keyword evidence="1" id="KW-0805">Transcription regulation</keyword>
<dbReference type="SUPFAM" id="SSF46689">
    <property type="entry name" value="Homeodomain-like"/>
    <property type="match status" value="1"/>
</dbReference>
<evidence type="ECO:0000256" key="1">
    <source>
        <dbReference type="ARBA" id="ARBA00023015"/>
    </source>
</evidence>
<evidence type="ECO:0000256" key="3">
    <source>
        <dbReference type="ARBA" id="ARBA00023163"/>
    </source>
</evidence>
<feature type="domain" description="HTH araC/xylS-type" evidence="5">
    <location>
        <begin position="279"/>
        <end position="383"/>
    </location>
</feature>
<evidence type="ECO:0000313" key="6">
    <source>
        <dbReference type="EMBL" id="MFD0861772.1"/>
    </source>
</evidence>
<dbReference type="Pfam" id="PF12833">
    <property type="entry name" value="HTH_18"/>
    <property type="match status" value="1"/>
</dbReference>
<feature type="transmembrane region" description="Helical" evidence="4">
    <location>
        <begin position="195"/>
        <end position="216"/>
    </location>
</feature>
<keyword evidence="4" id="KW-0812">Transmembrane</keyword>
<dbReference type="InterPro" id="IPR018062">
    <property type="entry name" value="HTH_AraC-typ_CS"/>
</dbReference>
<organism evidence="6 7">
    <name type="scientific">Sungkyunkwania multivorans</name>
    <dbReference type="NCBI Taxonomy" id="1173618"/>
    <lineage>
        <taxon>Bacteria</taxon>
        <taxon>Pseudomonadati</taxon>
        <taxon>Bacteroidota</taxon>
        <taxon>Flavobacteriia</taxon>
        <taxon>Flavobacteriales</taxon>
        <taxon>Flavobacteriaceae</taxon>
        <taxon>Sungkyunkwania</taxon>
    </lineage>
</organism>
<feature type="transmembrane region" description="Helical" evidence="4">
    <location>
        <begin position="228"/>
        <end position="247"/>
    </location>
</feature>
<feature type="transmembrane region" description="Helical" evidence="4">
    <location>
        <begin position="12"/>
        <end position="30"/>
    </location>
</feature>
<reference evidence="7" key="1">
    <citation type="journal article" date="2019" name="Int. J. Syst. Evol. Microbiol.">
        <title>The Global Catalogue of Microorganisms (GCM) 10K type strain sequencing project: providing services to taxonomists for standard genome sequencing and annotation.</title>
        <authorList>
            <consortium name="The Broad Institute Genomics Platform"/>
            <consortium name="The Broad Institute Genome Sequencing Center for Infectious Disease"/>
            <person name="Wu L."/>
            <person name="Ma J."/>
        </authorList>
    </citation>
    <scope>NUCLEOTIDE SEQUENCE [LARGE SCALE GENOMIC DNA]</scope>
    <source>
        <strain evidence="7">CCUG 62952</strain>
    </source>
</reference>
<keyword evidence="3" id="KW-0804">Transcription</keyword>
<keyword evidence="4" id="KW-0472">Membrane</keyword>
<dbReference type="PROSITE" id="PS01124">
    <property type="entry name" value="HTH_ARAC_FAMILY_2"/>
    <property type="match status" value="1"/>
</dbReference>
<dbReference type="Proteomes" id="UP001596978">
    <property type="component" value="Unassembled WGS sequence"/>
</dbReference>
<dbReference type="Gene3D" id="1.10.10.60">
    <property type="entry name" value="Homeodomain-like"/>
    <property type="match status" value="2"/>
</dbReference>
<dbReference type="InterPro" id="IPR009057">
    <property type="entry name" value="Homeodomain-like_sf"/>
</dbReference>
<dbReference type="SMART" id="SM00342">
    <property type="entry name" value="HTH_ARAC"/>
    <property type="match status" value="1"/>
</dbReference>
<feature type="transmembrane region" description="Helical" evidence="4">
    <location>
        <begin position="157"/>
        <end position="175"/>
    </location>
</feature>
<dbReference type="PANTHER" id="PTHR43280">
    <property type="entry name" value="ARAC-FAMILY TRANSCRIPTIONAL REGULATOR"/>
    <property type="match status" value="1"/>
</dbReference>
<feature type="transmembrane region" description="Helical" evidence="4">
    <location>
        <begin position="105"/>
        <end position="126"/>
    </location>
</feature>
<accession>A0ABW3CXF9</accession>
<keyword evidence="7" id="KW-1185">Reference proteome</keyword>